<feature type="domain" description="ABC-type uncharacterised transport system" evidence="2">
    <location>
        <begin position="277"/>
        <end position="582"/>
    </location>
</feature>
<evidence type="ECO:0000259" key="2">
    <source>
        <dbReference type="Pfam" id="PF09822"/>
    </source>
</evidence>
<feature type="domain" description="DUF7088" evidence="3">
    <location>
        <begin position="124"/>
        <end position="230"/>
    </location>
</feature>
<evidence type="ECO:0000313" key="5">
    <source>
        <dbReference type="Proteomes" id="UP001500426"/>
    </source>
</evidence>
<gene>
    <name evidence="4" type="primary">gldG</name>
    <name evidence="4" type="ORF">GCM10022388_26690</name>
</gene>
<comment type="caution">
    <text evidence="4">The sequence shown here is derived from an EMBL/GenBank/DDBJ whole genome shotgun (WGS) entry which is preliminary data.</text>
</comment>
<feature type="transmembrane region" description="Helical" evidence="1">
    <location>
        <begin position="67"/>
        <end position="86"/>
    </location>
</feature>
<dbReference type="RefSeq" id="WP_345095485.1">
    <property type="nucleotide sequence ID" value="NZ_BAABCS010000029.1"/>
</dbReference>
<dbReference type="Pfam" id="PF09822">
    <property type="entry name" value="ABC_transp_aux"/>
    <property type="match status" value="1"/>
</dbReference>
<feature type="transmembrane region" description="Helical" evidence="1">
    <location>
        <begin position="6"/>
        <end position="21"/>
    </location>
</feature>
<keyword evidence="1" id="KW-1133">Transmembrane helix</keyword>
<feature type="transmembrane region" description="Helical" evidence="1">
    <location>
        <begin position="98"/>
        <end position="116"/>
    </location>
</feature>
<feature type="transmembrane region" description="Helical" evidence="1">
    <location>
        <begin position="619"/>
        <end position="639"/>
    </location>
</feature>
<name>A0ABP7V3A4_9FLAO</name>
<sequence length="646" mass="73938">MEIIISAIIASSFILIHYFLFKKVNEKHNYLLMITYYSLGIIFIGFFNNVIEYIFRIVLYNSESSFFVIPTIISITTFFIIGHKIFSKSKHYVTFKKIAITLSIIIIVNLLSNIFFKRFDLTADNRYTLSETSLNIIKEVKEPLYVDVFLEGNFPGEFKKLQTETQQLLEEFKAYNSNIIFQFVNPLENEDEREAVMQSFYERGLTPLNVTLDEKGKQTQEVVFPWAVVTYGNKSTKVPLLKNMLGASTAEKVVSSVQHLEYAFANGFNTITKTKEKKIAIIKGNGELDDRNIADFLKTVRENYYIGPFTLDSVAKDAGNTLKALKKYDLAVIAKPTEAFTDQEKQVLDQFIMNGGKTLWLVDQVNMEMDSLMETGENLAYPRDLNFNDMFFKYGVRIKPDLVKDLQATPISLATGQQGSATQYSQFFWLYSPAIYSESKHPIVSNLDALKFEFTNPIEVLKNDIKKTVLLSSTKLSKAVGTPVEINLNIVAEKPDMNEYKGKMPIPVAVLMEGKFHSVYENRVLPFKESSFTPIGKENKMIIVSDGDVIKNQLDKNYQPLELGYDKWTNNLYANKEFMMNCVNYLLDDNGLINIRSKEVDLPILDKEKVTEDYTFSQIITVGVPIVILAVFGLVFTFLRKRKYSK</sequence>
<reference evidence="5" key="1">
    <citation type="journal article" date="2019" name="Int. J. Syst. Evol. Microbiol.">
        <title>The Global Catalogue of Microorganisms (GCM) 10K type strain sequencing project: providing services to taxonomists for standard genome sequencing and annotation.</title>
        <authorList>
            <consortium name="The Broad Institute Genomics Platform"/>
            <consortium name="The Broad Institute Genome Sequencing Center for Infectious Disease"/>
            <person name="Wu L."/>
            <person name="Ma J."/>
        </authorList>
    </citation>
    <scope>NUCLEOTIDE SEQUENCE [LARGE SCALE GENOMIC DNA]</scope>
    <source>
        <strain evidence="5">JCM 17068</strain>
    </source>
</reference>
<accession>A0ABP7V3A4</accession>
<feature type="transmembrane region" description="Helical" evidence="1">
    <location>
        <begin position="33"/>
        <end position="55"/>
    </location>
</feature>
<keyword evidence="1" id="KW-0472">Membrane</keyword>
<evidence type="ECO:0000313" key="4">
    <source>
        <dbReference type="EMBL" id="GAA4058627.1"/>
    </source>
</evidence>
<keyword evidence="1" id="KW-0812">Transmembrane</keyword>
<dbReference type="InterPro" id="IPR055396">
    <property type="entry name" value="DUF7088"/>
</dbReference>
<dbReference type="InterPro" id="IPR019196">
    <property type="entry name" value="ABC_transp_unknown"/>
</dbReference>
<dbReference type="NCBIfam" id="TIGR03521">
    <property type="entry name" value="GldG"/>
    <property type="match status" value="1"/>
</dbReference>
<dbReference type="EMBL" id="BAABCS010000029">
    <property type="protein sequence ID" value="GAA4058627.1"/>
    <property type="molecule type" value="Genomic_DNA"/>
</dbReference>
<dbReference type="Proteomes" id="UP001500426">
    <property type="component" value="Unassembled WGS sequence"/>
</dbReference>
<evidence type="ECO:0000256" key="1">
    <source>
        <dbReference type="SAM" id="Phobius"/>
    </source>
</evidence>
<dbReference type="Pfam" id="PF23357">
    <property type="entry name" value="DUF7088"/>
    <property type="match status" value="1"/>
</dbReference>
<protein>
    <submittedName>
        <fullName evidence="4">Gliding motility-associated ABC transporter substrate-binding protein GldG</fullName>
    </submittedName>
</protein>
<proteinExistence type="predicted"/>
<evidence type="ECO:0000259" key="3">
    <source>
        <dbReference type="Pfam" id="PF23357"/>
    </source>
</evidence>
<dbReference type="InterPro" id="IPR019863">
    <property type="entry name" value="Motility-assoc_ABC-rel_GldG"/>
</dbReference>
<keyword evidence="5" id="KW-1185">Reference proteome</keyword>
<organism evidence="4 5">
    <name type="scientific">Flavobacterium chungnamense</name>
    <dbReference type="NCBI Taxonomy" id="706182"/>
    <lineage>
        <taxon>Bacteria</taxon>
        <taxon>Pseudomonadati</taxon>
        <taxon>Bacteroidota</taxon>
        <taxon>Flavobacteriia</taxon>
        <taxon>Flavobacteriales</taxon>
        <taxon>Flavobacteriaceae</taxon>
        <taxon>Flavobacterium</taxon>
    </lineage>
</organism>